<name>U6M5D1_EIMMA</name>
<dbReference type="InterPro" id="IPR030382">
    <property type="entry name" value="MeTrfase_TRM5/TYW2"/>
</dbReference>
<dbReference type="GO" id="GO:0070901">
    <property type="term" value="P:mitochondrial tRNA methylation"/>
    <property type="evidence" value="ECO:0007669"/>
    <property type="project" value="UniProtKB-ARBA"/>
</dbReference>
<dbReference type="SUPFAM" id="SSF53335">
    <property type="entry name" value="S-adenosyl-L-methionine-dependent methyltransferases"/>
    <property type="match status" value="1"/>
</dbReference>
<dbReference type="GO" id="GO:0052906">
    <property type="term" value="F:tRNA (guanine(37)-N1)-methyltransferase activity"/>
    <property type="evidence" value="ECO:0007669"/>
    <property type="project" value="UniProtKB-UniRule"/>
</dbReference>
<feature type="binding site" evidence="10">
    <location>
        <begin position="358"/>
        <end position="359"/>
    </location>
    <ligand>
        <name>S-adenosyl-L-methionine</name>
        <dbReference type="ChEBI" id="CHEBI:59789"/>
    </ligand>
</feature>
<dbReference type="OMA" id="NCMVFAN"/>
<evidence type="ECO:0000256" key="3">
    <source>
        <dbReference type="ARBA" id="ARBA00022603"/>
    </source>
</evidence>
<dbReference type="HAMAP" id="MF_03152">
    <property type="entry name" value="TRM5"/>
    <property type="match status" value="1"/>
</dbReference>
<dbReference type="VEuPathDB" id="ToxoDB:EMWEY_00022160"/>
<keyword evidence="5 10" id="KW-0949">S-adenosyl-L-methionine</keyword>
<dbReference type="OrthoDB" id="408788at2759"/>
<dbReference type="PANTHER" id="PTHR23245:SF36">
    <property type="entry name" value="TRNA (GUANINE(37)-N1)-METHYLTRANSFERASE"/>
    <property type="match status" value="1"/>
</dbReference>
<dbReference type="PROSITE" id="PS51684">
    <property type="entry name" value="SAM_MT_TRM5_TYW2"/>
    <property type="match status" value="1"/>
</dbReference>
<keyword evidence="7 10" id="KW-0496">Mitochondrion</keyword>
<gene>
    <name evidence="13" type="ORF">EMWEY_00022160</name>
</gene>
<dbReference type="GO" id="GO:0005759">
    <property type="term" value="C:mitochondrial matrix"/>
    <property type="evidence" value="ECO:0007669"/>
    <property type="project" value="UniProtKB-SubCell"/>
</dbReference>
<sequence length="547" mass="59626">MSPGCLSAQGDLAVADTPAAAEACAPGEETAPEPSTDVPFGKIAAGAPAAMESDAFVHLDKTVFNKYEDVTCLRVPLHQLQELSKALRKYLFKRRNVRPIILDILESSQKGGPQRESQREQLEAAQQEEQPEEEMEKQKKAGKVLNVAELEGLPESLQSLLKETDIQVLRHRVFLGYENLSVVECLAALLPEGVETPHRFECVGHIAHLNLPSSLLKFKYAIGQVILDKHPQLRTVVLKTGIGSKWRELQFELIAGEAAYVAKVKEADLVFEVDYAKAFWNSRYSGEVGAEAVGSESQAVAAAPAVDAFAGVGAFAVFLARTGCVVAANDGNPSSAASMQANVKRNGVANLVDVHNQDARDFLRSQAQPAAIAALQRKRLQAGGTPSNAKDAIARKVEYRSAVEVHVLMNLPELAIEFLDVFPGLLAESEPQPKRHCPDGEALSSKAAGEVTPQVSRWRVHCYAFCRDPRPEQELKISDLQMSAESRRVFCRSCVSSNDSPLPYELQVRDVAPNKQMYCLAFDLPPDVLYGERGSTTRRAGAEPAPH</sequence>
<evidence type="ECO:0000256" key="11">
    <source>
        <dbReference type="SAM" id="MobiDB-lite"/>
    </source>
</evidence>
<dbReference type="RefSeq" id="XP_013336090.1">
    <property type="nucleotide sequence ID" value="XM_013480636.1"/>
</dbReference>
<dbReference type="InterPro" id="IPR029063">
    <property type="entry name" value="SAM-dependent_MTases_sf"/>
</dbReference>
<comment type="similarity">
    <text evidence="10">Belongs to the TRM5 / TYW2 family.</text>
</comment>
<evidence type="ECO:0000313" key="13">
    <source>
        <dbReference type="EMBL" id="CDJ59442.1"/>
    </source>
</evidence>
<dbReference type="EMBL" id="HG720415">
    <property type="protein sequence ID" value="CDJ59442.1"/>
    <property type="molecule type" value="Genomic_DNA"/>
</dbReference>
<organism evidence="13 14">
    <name type="scientific">Eimeria maxima</name>
    <name type="common">Coccidian parasite</name>
    <dbReference type="NCBI Taxonomy" id="5804"/>
    <lineage>
        <taxon>Eukaryota</taxon>
        <taxon>Sar</taxon>
        <taxon>Alveolata</taxon>
        <taxon>Apicomplexa</taxon>
        <taxon>Conoidasida</taxon>
        <taxon>Coccidia</taxon>
        <taxon>Eucoccidiorida</taxon>
        <taxon>Eimeriorina</taxon>
        <taxon>Eimeriidae</taxon>
        <taxon>Eimeria</taxon>
    </lineage>
</organism>
<evidence type="ECO:0000256" key="5">
    <source>
        <dbReference type="ARBA" id="ARBA00022691"/>
    </source>
</evidence>
<comment type="function">
    <text evidence="10">Specifically methylates the N1 position of guanosine-37 in various cytoplasmic and mitochondrial tRNAs. Methylation is not dependent on the nature of the nucleoside 5' of the target nucleoside. This is the first step in the biosynthesis of wybutosine (yW), a modified base adjacent to the anticodon of tRNAs and required for accurate decoding.</text>
</comment>
<keyword evidence="8 10" id="KW-0539">Nucleus</keyword>
<dbReference type="FunFam" id="3.30.300.110:FF:000001">
    <property type="entry name" value="tRNA (guanine(37)-N1)-methyltransferase"/>
    <property type="match status" value="1"/>
</dbReference>
<dbReference type="EC" id="2.1.1.228" evidence="10"/>
<comment type="catalytic activity">
    <reaction evidence="9 10">
        <text>guanosine(37) in tRNA + S-adenosyl-L-methionine = N(1)-methylguanosine(37) in tRNA + S-adenosyl-L-homocysteine + H(+)</text>
        <dbReference type="Rhea" id="RHEA:36899"/>
        <dbReference type="Rhea" id="RHEA-COMP:10145"/>
        <dbReference type="Rhea" id="RHEA-COMP:10147"/>
        <dbReference type="ChEBI" id="CHEBI:15378"/>
        <dbReference type="ChEBI" id="CHEBI:57856"/>
        <dbReference type="ChEBI" id="CHEBI:59789"/>
        <dbReference type="ChEBI" id="CHEBI:73542"/>
        <dbReference type="ChEBI" id="CHEBI:74269"/>
        <dbReference type="EC" id="2.1.1.228"/>
    </reaction>
</comment>
<dbReference type="Pfam" id="PF25133">
    <property type="entry name" value="TYW2_N_2"/>
    <property type="match status" value="1"/>
</dbReference>
<comment type="subcellular location">
    <subcellularLocation>
        <location evidence="10">Mitochondrion matrix</location>
    </subcellularLocation>
    <subcellularLocation>
        <location evidence="10">Nucleus</location>
    </subcellularLocation>
    <subcellularLocation>
        <location evidence="10">Cytoplasm</location>
    </subcellularLocation>
    <text evidence="10">Predominantly in the mitochondria and in the nucleus.</text>
</comment>
<protein>
    <recommendedName>
        <fullName evidence="10">tRNA (guanine(37)-N1)-methyltransferase</fullName>
        <ecNumber evidence="10">2.1.1.228</ecNumber>
    </recommendedName>
    <alternativeName>
        <fullName evidence="10">M1G-methyltransferase</fullName>
    </alternativeName>
    <alternativeName>
        <fullName evidence="10">tRNA [GM37] methyltransferase</fullName>
    </alternativeName>
    <alternativeName>
        <fullName evidence="10">tRNA methyltransferase 5 homolog</fullName>
    </alternativeName>
</protein>
<dbReference type="GO" id="GO:0005634">
    <property type="term" value="C:nucleus"/>
    <property type="evidence" value="ECO:0007669"/>
    <property type="project" value="UniProtKB-SubCell"/>
</dbReference>
<comment type="caution">
    <text evidence="10">Lacks conserved residue(s) required for the propagation of feature annotation.</text>
</comment>
<dbReference type="InterPro" id="IPR056743">
    <property type="entry name" value="TRM5-TYW2-like_MTfase"/>
</dbReference>
<dbReference type="Pfam" id="PF02475">
    <property type="entry name" value="TRM5-TYW2_MTfase"/>
    <property type="match status" value="1"/>
</dbReference>
<dbReference type="GeneID" id="25336202"/>
<dbReference type="Gene3D" id="3.30.300.110">
    <property type="entry name" value="Met-10+ protein-like domains"/>
    <property type="match status" value="1"/>
</dbReference>
<dbReference type="InterPro" id="IPR025792">
    <property type="entry name" value="tRNA_Gua_MeTrfase_euk"/>
</dbReference>
<evidence type="ECO:0000256" key="1">
    <source>
        <dbReference type="ARBA" id="ARBA00009775"/>
    </source>
</evidence>
<evidence type="ECO:0000256" key="8">
    <source>
        <dbReference type="ARBA" id="ARBA00023242"/>
    </source>
</evidence>
<evidence type="ECO:0000256" key="10">
    <source>
        <dbReference type="HAMAP-Rule" id="MF_03152"/>
    </source>
</evidence>
<dbReference type="AlphaFoldDB" id="U6M5D1"/>
<evidence type="ECO:0000256" key="9">
    <source>
        <dbReference type="ARBA" id="ARBA00047783"/>
    </source>
</evidence>
<reference evidence="13" key="1">
    <citation type="submission" date="2013-10" db="EMBL/GenBank/DDBJ databases">
        <title>Genomic analysis of the causative agents of coccidiosis in chickens.</title>
        <authorList>
            <person name="Reid A.J."/>
            <person name="Blake D."/>
            <person name="Billington K."/>
            <person name="Browne H."/>
            <person name="Dunn M."/>
            <person name="Hung S."/>
            <person name="Kawahara F."/>
            <person name="Miranda-Saavedra D."/>
            <person name="Mourier T."/>
            <person name="Nagra H."/>
            <person name="Otto T.D."/>
            <person name="Rawlings N."/>
            <person name="Sanchez A."/>
            <person name="Sanders M."/>
            <person name="Subramaniam C."/>
            <person name="Tay Y."/>
            <person name="Dear P."/>
            <person name="Doerig C."/>
            <person name="Gruber A."/>
            <person name="Parkinson J."/>
            <person name="Shirley M."/>
            <person name="Wan K.L."/>
            <person name="Berriman M."/>
            <person name="Tomley F."/>
            <person name="Pain A."/>
        </authorList>
    </citation>
    <scope>NUCLEOTIDE SEQUENCE [LARGE SCALE GENOMIC DNA]</scope>
    <source>
        <strain evidence="13">Weybridge</strain>
    </source>
</reference>
<dbReference type="GO" id="GO:0002939">
    <property type="term" value="P:tRNA N1-guanine methylation"/>
    <property type="evidence" value="ECO:0007669"/>
    <property type="project" value="TreeGrafter"/>
</dbReference>
<keyword evidence="3 10" id="KW-0489">Methyltransferase</keyword>
<comment type="subunit">
    <text evidence="10">Monomer.</text>
</comment>
<evidence type="ECO:0000256" key="6">
    <source>
        <dbReference type="ARBA" id="ARBA00022694"/>
    </source>
</evidence>
<dbReference type="InterPro" id="IPR056744">
    <property type="entry name" value="TRM5/TYW2-like_N"/>
</dbReference>
<comment type="similarity">
    <text evidence="1">Belongs to the class I-like SAM-binding methyltransferase superfamily. TRM5/TYW2 family.</text>
</comment>
<evidence type="ECO:0000256" key="2">
    <source>
        <dbReference type="ARBA" id="ARBA00022490"/>
    </source>
</evidence>
<dbReference type="PANTHER" id="PTHR23245">
    <property type="entry name" value="TRNA METHYLTRANSFERASE"/>
    <property type="match status" value="1"/>
</dbReference>
<evidence type="ECO:0000256" key="7">
    <source>
        <dbReference type="ARBA" id="ARBA00023128"/>
    </source>
</evidence>
<evidence type="ECO:0000256" key="4">
    <source>
        <dbReference type="ARBA" id="ARBA00022679"/>
    </source>
</evidence>
<evidence type="ECO:0000259" key="12">
    <source>
        <dbReference type="PROSITE" id="PS51684"/>
    </source>
</evidence>
<dbReference type="Proteomes" id="UP000030763">
    <property type="component" value="Unassembled WGS sequence"/>
</dbReference>
<feature type="domain" description="SAM-dependent methyltransferase TRM5/TYW2-type" evidence="12">
    <location>
        <begin position="200"/>
        <end position="526"/>
    </location>
</feature>
<accession>U6M5D1</accession>
<evidence type="ECO:0000313" key="14">
    <source>
        <dbReference type="Proteomes" id="UP000030763"/>
    </source>
</evidence>
<keyword evidence="6 10" id="KW-0819">tRNA processing</keyword>
<feature type="binding site" evidence="10">
    <location>
        <position position="410"/>
    </location>
    <ligand>
        <name>S-adenosyl-L-methionine</name>
        <dbReference type="ChEBI" id="CHEBI:59789"/>
    </ligand>
</feature>
<proteinExistence type="inferred from homology"/>
<feature type="region of interest" description="Disordered" evidence="11">
    <location>
        <begin position="108"/>
        <end position="140"/>
    </location>
</feature>
<keyword evidence="2 10" id="KW-0963">Cytoplasm</keyword>
<keyword evidence="4 10" id="KW-0808">Transferase</keyword>
<dbReference type="Gene3D" id="3.40.50.150">
    <property type="entry name" value="Vaccinia Virus protein VP39"/>
    <property type="match status" value="1"/>
</dbReference>
<reference evidence="13" key="2">
    <citation type="submission" date="2013-10" db="EMBL/GenBank/DDBJ databases">
        <authorList>
            <person name="Aslett M."/>
        </authorList>
    </citation>
    <scope>NUCLEOTIDE SEQUENCE [LARGE SCALE GENOMIC DNA]</scope>
    <source>
        <strain evidence="13">Weybridge</strain>
    </source>
</reference>
<keyword evidence="14" id="KW-1185">Reference proteome</keyword>